<gene>
    <name evidence="1" type="ORF">FB471_1296</name>
</gene>
<accession>A0A542DEV0</accession>
<organism evidence="1 2">
    <name type="scientific">Amycolatopsis cihanbeyliensis</name>
    <dbReference type="NCBI Taxonomy" id="1128664"/>
    <lineage>
        <taxon>Bacteria</taxon>
        <taxon>Bacillati</taxon>
        <taxon>Actinomycetota</taxon>
        <taxon>Actinomycetes</taxon>
        <taxon>Pseudonocardiales</taxon>
        <taxon>Pseudonocardiaceae</taxon>
        <taxon>Amycolatopsis</taxon>
    </lineage>
</organism>
<evidence type="ECO:0000313" key="2">
    <source>
        <dbReference type="Proteomes" id="UP000320876"/>
    </source>
</evidence>
<sequence>MPQRDAARAADATNELLGTMVTALHPSDPAELR</sequence>
<reference evidence="1 2" key="1">
    <citation type="submission" date="2019-06" db="EMBL/GenBank/DDBJ databases">
        <title>Sequencing the genomes of 1000 actinobacteria strains.</title>
        <authorList>
            <person name="Klenk H.-P."/>
        </authorList>
    </citation>
    <scope>NUCLEOTIDE SEQUENCE [LARGE SCALE GENOMIC DNA]</scope>
    <source>
        <strain evidence="1 2">DSM 45679</strain>
    </source>
</reference>
<comment type="caution">
    <text evidence="1">The sequence shown here is derived from an EMBL/GenBank/DDBJ whole genome shotgun (WGS) entry which is preliminary data.</text>
</comment>
<protein>
    <submittedName>
        <fullName evidence="1">Uncharacterized protein</fullName>
    </submittedName>
</protein>
<name>A0A542DEV0_AMYCI</name>
<dbReference type="EMBL" id="VFML01000001">
    <property type="protein sequence ID" value="TQJ01603.1"/>
    <property type="molecule type" value="Genomic_DNA"/>
</dbReference>
<proteinExistence type="predicted"/>
<dbReference type="Proteomes" id="UP000320876">
    <property type="component" value="Unassembled WGS sequence"/>
</dbReference>
<evidence type="ECO:0000313" key="1">
    <source>
        <dbReference type="EMBL" id="TQJ01603.1"/>
    </source>
</evidence>
<keyword evidence="2" id="KW-1185">Reference proteome</keyword>
<dbReference type="AlphaFoldDB" id="A0A542DEV0"/>